<proteinExistence type="predicted"/>
<dbReference type="InterPro" id="IPR013519">
    <property type="entry name" value="Int_alpha_beta-p"/>
</dbReference>
<dbReference type="EMBL" id="JAFBCF010000001">
    <property type="protein sequence ID" value="MBM7800511.1"/>
    <property type="molecule type" value="Genomic_DNA"/>
</dbReference>
<evidence type="ECO:0008006" key="7">
    <source>
        <dbReference type="Google" id="ProtNLM"/>
    </source>
</evidence>
<evidence type="ECO:0000256" key="1">
    <source>
        <dbReference type="ARBA" id="ARBA00022729"/>
    </source>
</evidence>
<evidence type="ECO:0000313" key="5">
    <source>
        <dbReference type="EMBL" id="MBM7800511.1"/>
    </source>
</evidence>
<organism evidence="5 6">
    <name type="scientific">Microlunatus panaciterrae</name>
    <dbReference type="NCBI Taxonomy" id="400768"/>
    <lineage>
        <taxon>Bacteria</taxon>
        <taxon>Bacillati</taxon>
        <taxon>Actinomycetota</taxon>
        <taxon>Actinomycetes</taxon>
        <taxon>Propionibacteriales</taxon>
        <taxon>Propionibacteriaceae</taxon>
        <taxon>Microlunatus</taxon>
    </lineage>
</organism>
<keyword evidence="4" id="KW-0325">Glycoprotein</keyword>
<name>A0ABS2RNB8_9ACTN</name>
<dbReference type="InterPro" id="IPR013517">
    <property type="entry name" value="FG-GAP"/>
</dbReference>
<dbReference type="Gene3D" id="2.130.10.130">
    <property type="entry name" value="Integrin alpha, N-terminal"/>
    <property type="match status" value="4"/>
</dbReference>
<protein>
    <recommendedName>
        <fullName evidence="7">FG-GAP repeat-containing protein</fullName>
    </recommendedName>
</protein>
<keyword evidence="6" id="KW-1185">Reference proteome</keyword>
<accession>A0ABS2RNB8</accession>
<evidence type="ECO:0000256" key="3">
    <source>
        <dbReference type="ARBA" id="ARBA00022801"/>
    </source>
</evidence>
<keyword evidence="3" id="KW-0378">Hydrolase</keyword>
<dbReference type="InterPro" id="IPR028994">
    <property type="entry name" value="Integrin_alpha_N"/>
</dbReference>
<evidence type="ECO:0000256" key="4">
    <source>
        <dbReference type="ARBA" id="ARBA00023180"/>
    </source>
</evidence>
<reference evidence="5 6" key="1">
    <citation type="submission" date="2021-01" db="EMBL/GenBank/DDBJ databases">
        <title>Sequencing the genomes of 1000 actinobacteria strains.</title>
        <authorList>
            <person name="Klenk H.-P."/>
        </authorList>
    </citation>
    <scope>NUCLEOTIDE SEQUENCE [LARGE SCALE GENOMIC DNA]</scope>
    <source>
        <strain evidence="5 6">DSM 18662</strain>
    </source>
</reference>
<gene>
    <name evidence="5" type="ORF">JOE57_003432</name>
</gene>
<dbReference type="SMART" id="SM00191">
    <property type="entry name" value="Int_alpha"/>
    <property type="match status" value="5"/>
</dbReference>
<keyword evidence="1" id="KW-0732">Signal</keyword>
<dbReference type="RefSeq" id="WP_204919831.1">
    <property type="nucleotide sequence ID" value="NZ_BAAAQP010000003.1"/>
</dbReference>
<dbReference type="Proteomes" id="UP000704762">
    <property type="component" value="Unassembled WGS sequence"/>
</dbReference>
<dbReference type="Pfam" id="PF01839">
    <property type="entry name" value="FG-GAP"/>
    <property type="match status" value="1"/>
</dbReference>
<evidence type="ECO:0000256" key="2">
    <source>
        <dbReference type="ARBA" id="ARBA00022737"/>
    </source>
</evidence>
<dbReference type="PANTHER" id="PTHR23221:SF7">
    <property type="entry name" value="PHOSPHATIDYLINOSITOL-GLYCAN-SPECIFIC PHOSPHOLIPASE D"/>
    <property type="match status" value="1"/>
</dbReference>
<evidence type="ECO:0000313" key="6">
    <source>
        <dbReference type="Proteomes" id="UP000704762"/>
    </source>
</evidence>
<dbReference type="PANTHER" id="PTHR23221">
    <property type="entry name" value="GLYCOSYLPHOSPHATIDYLINOSITOL PHOSPHOLIPASE D"/>
    <property type="match status" value="1"/>
</dbReference>
<dbReference type="SUPFAM" id="SSF69318">
    <property type="entry name" value="Integrin alpha N-terminal domain"/>
    <property type="match status" value="4"/>
</dbReference>
<comment type="caution">
    <text evidence="5">The sequence shown here is derived from an EMBL/GenBank/DDBJ whole genome shotgun (WGS) entry which is preliminary data.</text>
</comment>
<keyword evidence="2" id="KW-0677">Repeat</keyword>
<sequence length="520" mass="52284">MSVLLCLVIAPESALASRAGSLRTEWSGVGGTHADFNGDGFADAAIAEVFAGVGGAVRVMYGSVDGLTSKGSQYWTEDDLGGEAHRWDYFGGSLATGDFDGDHFTDLAIGIPQAELEPPFGDEGSDRGLLRIVYGSARGLTKARSQLWNYGRMTGDADLGRRFGSALAAGNFGKGRQDDLAVGGANGEPVAVLYGGAAGLASAGYQLWSQNSAGIAGKTELEDEFGSSLVAGHFAGRVYADLAIGVPGEGVAEASGAGAVNVIYGSAAGLTATGNQLWSQASPGIAGTPEAGDGFGGSLAAGSLDGKVSDALAIGVPGEGIDGRANAGAVNVVYGSSNGLRAVGNQFWSQSSRGVPGVPEANDGFGSGLAIGNFGRNVEGRAYADLAIGVPLESVGRAWEAGSVTVIYGSPSGVRGAHSRVLTQATPGVPGQPEEQDRLGTALAAANFGNDFSGRAFDDLIMGAPFEGIPPSPDGDGAIIVAYGDTGGLSTRRCEIWFALKLGHPPNDDSGGVFGAPLVA</sequence>